<dbReference type="GO" id="GO:0005524">
    <property type="term" value="F:ATP binding"/>
    <property type="evidence" value="ECO:0007669"/>
    <property type="project" value="UniProtKB-KW"/>
</dbReference>
<evidence type="ECO:0000256" key="6">
    <source>
        <dbReference type="ARBA" id="ARBA00023277"/>
    </source>
</evidence>
<keyword evidence="5" id="KW-0067">ATP-binding</keyword>
<evidence type="ECO:0000259" key="13">
    <source>
        <dbReference type="Pfam" id="PF07005"/>
    </source>
</evidence>
<dbReference type="GO" id="GO:0016301">
    <property type="term" value="F:kinase activity"/>
    <property type="evidence" value="ECO:0007669"/>
    <property type="project" value="UniProtKB-KW"/>
</dbReference>
<dbReference type="EC" id="2.7.1.217" evidence="10"/>
<dbReference type="Proteomes" id="UP000549911">
    <property type="component" value="Unassembled WGS sequence"/>
</dbReference>
<reference evidence="15 16" key="1">
    <citation type="submission" date="2020-07" db="EMBL/GenBank/DDBJ databases">
        <authorList>
            <person name="Partida-Martinez L."/>
            <person name="Huntemann M."/>
            <person name="Clum A."/>
            <person name="Wang J."/>
            <person name="Palaniappan K."/>
            <person name="Ritter S."/>
            <person name="Chen I.-M."/>
            <person name="Stamatis D."/>
            <person name="Reddy T."/>
            <person name="O'Malley R."/>
            <person name="Daum C."/>
            <person name="Shapiro N."/>
            <person name="Ivanova N."/>
            <person name="Kyrpides N."/>
            <person name="Woyke T."/>
        </authorList>
    </citation>
    <scope>NUCLEOTIDE SEQUENCE [LARGE SCALE GENOMIC DNA]</scope>
    <source>
        <strain evidence="15 16">AT2.17</strain>
    </source>
</reference>
<evidence type="ECO:0000256" key="11">
    <source>
        <dbReference type="ARBA" id="ARBA00039461"/>
    </source>
</evidence>
<dbReference type="Pfam" id="PF17042">
    <property type="entry name" value="NBD_C"/>
    <property type="match status" value="1"/>
</dbReference>
<evidence type="ECO:0000256" key="2">
    <source>
        <dbReference type="ARBA" id="ARBA00022679"/>
    </source>
</evidence>
<proteinExistence type="inferred from homology"/>
<evidence type="ECO:0000256" key="10">
    <source>
        <dbReference type="ARBA" id="ARBA00039095"/>
    </source>
</evidence>
<reference evidence="15 16" key="2">
    <citation type="submission" date="2020-08" db="EMBL/GenBank/DDBJ databases">
        <title>The Agave Microbiome: Exploring the role of microbial communities in plant adaptations to desert environments.</title>
        <authorList>
            <person name="Partida-Martinez L.P."/>
        </authorList>
    </citation>
    <scope>NUCLEOTIDE SEQUENCE [LARGE SCALE GENOMIC DNA]</scope>
    <source>
        <strain evidence="15 16">AT2.17</strain>
    </source>
</reference>
<keyword evidence="4" id="KW-0418">Kinase</keyword>
<comment type="similarity">
    <text evidence="1">Belongs to the four-carbon acid sugar kinase family.</text>
</comment>
<evidence type="ECO:0000256" key="8">
    <source>
        <dbReference type="ARBA" id="ARBA00036346"/>
    </source>
</evidence>
<keyword evidence="6" id="KW-0119">Carbohydrate metabolism</keyword>
<comment type="catalytic activity">
    <reaction evidence="8">
        <text>3-dehydro-D-erythronate + ATP = 3-dehydro-4-O-phospho-D-erythronate + ADP + H(+)</text>
        <dbReference type="Rhea" id="RHEA:52556"/>
        <dbReference type="ChEBI" id="CHEBI:15378"/>
        <dbReference type="ChEBI" id="CHEBI:30616"/>
        <dbReference type="ChEBI" id="CHEBI:57958"/>
        <dbReference type="ChEBI" id="CHEBI:136593"/>
        <dbReference type="ChEBI" id="CHEBI:456216"/>
        <dbReference type="EC" id="2.7.1.217"/>
    </reaction>
</comment>
<protein>
    <recommendedName>
        <fullName evidence="11">3-oxo-tetronate kinase</fullName>
        <ecNumber evidence="10">2.7.1.217</ecNumber>
    </recommendedName>
    <alternativeName>
        <fullName evidence="12">3-dehydrotetronate 4-kinase</fullName>
    </alternativeName>
</protein>
<organism evidence="15 16">
    <name type="scientific">Nocardioides cavernae</name>
    <dbReference type="NCBI Taxonomy" id="1921566"/>
    <lineage>
        <taxon>Bacteria</taxon>
        <taxon>Bacillati</taxon>
        <taxon>Actinomycetota</taxon>
        <taxon>Actinomycetes</taxon>
        <taxon>Propionibacteriales</taxon>
        <taxon>Nocardioidaceae</taxon>
        <taxon>Nocardioides</taxon>
    </lineage>
</organism>
<evidence type="ECO:0000256" key="1">
    <source>
        <dbReference type="ARBA" id="ARBA00005715"/>
    </source>
</evidence>
<feature type="domain" description="Four-carbon acid sugar kinase nucleotide binding" evidence="14">
    <location>
        <begin position="253"/>
        <end position="406"/>
    </location>
</feature>
<sequence length="414" mass="43283">MIRIGCIADDFTGGSDVAAALRRTGLDVALLFDVPEVGTELPRCDAVVIALKTRTVPRTEAVRQSMDALAWLVTKEVEKVYFKYCSTFDSTDDGNIGPVADAMLRSLQETSTVMCPASPEHGRTMYRGHLFVHDQLLSESSMRHHPLTPMTDSDIVAVLGRQTQGAVGLLALPAVRDGVDATRRALEELATVGVRHVVTDAIDDSDLRVIAEATAGLRLLTGGAGLAGALGSLIASEAGTAAPGTSLPDGAAVVLAGSCSAATLAQVARAAEVMPAYRLDPSATPDPGQMRREATNWLVEHLDRGPVLVYSSAGPEDRERARTAMGPDTADHLERTLGDLARTAVDQGARRVVVAGGETSGAVVQALGVRSVMVDREADRGVPWCLTGDGVALLLKSGNFGSEDLLVRAAGGTA</sequence>
<dbReference type="NCBIfam" id="NF043035">
    <property type="entry name" value="OxoTetrKin"/>
    <property type="match status" value="1"/>
</dbReference>
<evidence type="ECO:0000256" key="12">
    <source>
        <dbReference type="ARBA" id="ARBA00041377"/>
    </source>
</evidence>
<dbReference type="Gene3D" id="3.40.980.20">
    <property type="entry name" value="Four-carbon acid sugar kinase, nucleotide binding domain"/>
    <property type="match status" value="1"/>
</dbReference>
<evidence type="ECO:0000256" key="7">
    <source>
        <dbReference type="ARBA" id="ARBA00035898"/>
    </source>
</evidence>
<evidence type="ECO:0000256" key="9">
    <source>
        <dbReference type="ARBA" id="ARBA00037335"/>
    </source>
</evidence>
<evidence type="ECO:0000256" key="5">
    <source>
        <dbReference type="ARBA" id="ARBA00022840"/>
    </source>
</evidence>
<dbReference type="InterPro" id="IPR031475">
    <property type="entry name" value="NBD_C"/>
</dbReference>
<dbReference type="InterPro" id="IPR010737">
    <property type="entry name" value="4-carb_acid_sugar_kinase_N"/>
</dbReference>
<dbReference type="RefSeq" id="WP_179618032.1">
    <property type="nucleotide sequence ID" value="NZ_JACCBW010000001.1"/>
</dbReference>
<comment type="catalytic activity">
    <reaction evidence="7">
        <text>3-dehydro-L-erythronate + ATP = 3-dehydro-4-O-phospho-L-erythronate + ADP + H(+)</text>
        <dbReference type="Rhea" id="RHEA:52552"/>
        <dbReference type="ChEBI" id="CHEBI:15378"/>
        <dbReference type="ChEBI" id="CHEBI:30616"/>
        <dbReference type="ChEBI" id="CHEBI:136592"/>
        <dbReference type="ChEBI" id="CHEBI:136670"/>
        <dbReference type="ChEBI" id="CHEBI:456216"/>
        <dbReference type="EC" id="2.7.1.217"/>
    </reaction>
</comment>
<dbReference type="InterPro" id="IPR050007">
    <property type="entry name" value="OtnK"/>
</dbReference>
<evidence type="ECO:0000313" key="15">
    <source>
        <dbReference type="EMBL" id="NYE35369.1"/>
    </source>
</evidence>
<dbReference type="Pfam" id="PF07005">
    <property type="entry name" value="SBD_N"/>
    <property type="match status" value="1"/>
</dbReference>
<keyword evidence="3" id="KW-0547">Nucleotide-binding</keyword>
<feature type="domain" description="Four-carbon acid sugar kinase N-terminal" evidence="13">
    <location>
        <begin position="4"/>
        <end position="230"/>
    </location>
</feature>
<keyword evidence="2" id="KW-0808">Transferase</keyword>
<accession>A0A7Y9KQA9</accession>
<dbReference type="SUPFAM" id="SSF142764">
    <property type="entry name" value="YgbK-like"/>
    <property type="match status" value="1"/>
</dbReference>
<comment type="function">
    <text evidence="9">Catalyzes the ATP-dependent phosphorylation of 3-oxo-tetronate to 3-oxo-tetronate 4-phosphate.</text>
</comment>
<evidence type="ECO:0000256" key="4">
    <source>
        <dbReference type="ARBA" id="ARBA00022777"/>
    </source>
</evidence>
<evidence type="ECO:0000259" key="14">
    <source>
        <dbReference type="Pfam" id="PF17042"/>
    </source>
</evidence>
<name>A0A7Y9KQA9_9ACTN</name>
<dbReference type="InterPro" id="IPR042213">
    <property type="entry name" value="NBD_C_sf"/>
</dbReference>
<dbReference type="Gene3D" id="3.40.50.10840">
    <property type="entry name" value="Putative sugar-binding, N-terminal domain"/>
    <property type="match status" value="1"/>
</dbReference>
<gene>
    <name evidence="15" type="ORF">F4692_000473</name>
</gene>
<keyword evidence="16" id="KW-1185">Reference proteome</keyword>
<dbReference type="InterPro" id="IPR037051">
    <property type="entry name" value="4-carb_acid_sugar_kinase_N_sf"/>
</dbReference>
<comment type="caution">
    <text evidence="15">The sequence shown here is derived from an EMBL/GenBank/DDBJ whole genome shotgun (WGS) entry which is preliminary data.</text>
</comment>
<dbReference type="EMBL" id="JACCBW010000001">
    <property type="protein sequence ID" value="NYE35369.1"/>
    <property type="molecule type" value="Genomic_DNA"/>
</dbReference>
<dbReference type="AlphaFoldDB" id="A0A7Y9KQA9"/>
<evidence type="ECO:0000313" key="16">
    <source>
        <dbReference type="Proteomes" id="UP000549911"/>
    </source>
</evidence>
<evidence type="ECO:0000256" key="3">
    <source>
        <dbReference type="ARBA" id="ARBA00022741"/>
    </source>
</evidence>